<protein>
    <submittedName>
        <fullName evidence="1">Uncharacterized protein</fullName>
    </submittedName>
</protein>
<reference evidence="2" key="1">
    <citation type="submission" date="2017-03" db="EMBL/GenBank/DDBJ databases">
        <title>Phytopthora megakarya and P. palmivora, two closely related causual agents of cacao black pod achieved similar genome size and gene model numbers by different mechanisms.</title>
        <authorList>
            <person name="Ali S."/>
            <person name="Shao J."/>
            <person name="Larry D.J."/>
            <person name="Kronmiller B."/>
            <person name="Shen D."/>
            <person name="Strem M.D."/>
            <person name="Melnick R.L."/>
            <person name="Guiltinan M.J."/>
            <person name="Tyler B.M."/>
            <person name="Meinhardt L.W."/>
            <person name="Bailey B.A."/>
        </authorList>
    </citation>
    <scope>NUCLEOTIDE SEQUENCE [LARGE SCALE GENOMIC DNA]</scope>
    <source>
        <strain evidence="2">zdho120</strain>
    </source>
</reference>
<organism evidence="1 2">
    <name type="scientific">Phytophthora megakarya</name>
    <dbReference type="NCBI Taxonomy" id="4795"/>
    <lineage>
        <taxon>Eukaryota</taxon>
        <taxon>Sar</taxon>
        <taxon>Stramenopiles</taxon>
        <taxon>Oomycota</taxon>
        <taxon>Peronosporomycetes</taxon>
        <taxon>Peronosporales</taxon>
        <taxon>Peronosporaceae</taxon>
        <taxon>Phytophthora</taxon>
    </lineage>
</organism>
<dbReference type="OrthoDB" id="126831at2759"/>
<sequence length="80" mass="9174">MGETKTNAPIPDIRDESHAIDLFNMGYQTLRLKPSKRKRRANQIKLKTVLRLPRVNALERCRSNIASGRSHHQATPFPKP</sequence>
<name>A0A225UCV8_9STRA</name>
<accession>A0A225UCV8</accession>
<evidence type="ECO:0000313" key="1">
    <source>
        <dbReference type="EMBL" id="OWY90750.1"/>
    </source>
</evidence>
<evidence type="ECO:0000313" key="2">
    <source>
        <dbReference type="Proteomes" id="UP000198211"/>
    </source>
</evidence>
<comment type="caution">
    <text evidence="1">The sequence shown here is derived from an EMBL/GenBank/DDBJ whole genome shotgun (WGS) entry which is preliminary data.</text>
</comment>
<gene>
    <name evidence="1" type="ORF">PHMEG_00040979</name>
</gene>
<proteinExistence type="predicted"/>
<dbReference type="AlphaFoldDB" id="A0A225UCV8"/>
<dbReference type="Proteomes" id="UP000198211">
    <property type="component" value="Unassembled WGS sequence"/>
</dbReference>
<dbReference type="EMBL" id="NBNE01022001">
    <property type="protein sequence ID" value="OWY90750.1"/>
    <property type="molecule type" value="Genomic_DNA"/>
</dbReference>
<keyword evidence="2" id="KW-1185">Reference proteome</keyword>